<feature type="signal peptide" evidence="1">
    <location>
        <begin position="1"/>
        <end position="20"/>
    </location>
</feature>
<name>A0A2P6NQQ9_9EUKA</name>
<sequence length="139" mass="14510">MNTRLALLLTVCVAAAVSQGSTLTLRNNCASTIRVCSTYGGYVYDLAPGQNKTDQPSGPYNECNSAQAEVTLNGYDNQDCYDISEVAYKLNGSPLTVYSSATAATLTCESSPCADASQPGGTPKVTCVAGPTSVFVQWC</sequence>
<dbReference type="OrthoDB" id="430315at2759"/>
<organism evidence="2 3">
    <name type="scientific">Planoprotostelium fungivorum</name>
    <dbReference type="NCBI Taxonomy" id="1890364"/>
    <lineage>
        <taxon>Eukaryota</taxon>
        <taxon>Amoebozoa</taxon>
        <taxon>Evosea</taxon>
        <taxon>Variosea</taxon>
        <taxon>Cavosteliida</taxon>
        <taxon>Cavosteliaceae</taxon>
        <taxon>Planoprotostelium</taxon>
    </lineage>
</organism>
<dbReference type="InParanoid" id="A0A2P6NQQ9"/>
<dbReference type="AlphaFoldDB" id="A0A2P6NQQ9"/>
<keyword evidence="1" id="KW-0732">Signal</keyword>
<evidence type="ECO:0000256" key="1">
    <source>
        <dbReference type="SAM" id="SignalP"/>
    </source>
</evidence>
<gene>
    <name evidence="2" type="ORF">PROFUN_05432</name>
</gene>
<proteinExistence type="predicted"/>
<keyword evidence="3" id="KW-1185">Reference proteome</keyword>
<dbReference type="Proteomes" id="UP000241769">
    <property type="component" value="Unassembled WGS sequence"/>
</dbReference>
<dbReference type="EMBL" id="MDYQ01000033">
    <property type="protein sequence ID" value="PRP86291.1"/>
    <property type="molecule type" value="Genomic_DNA"/>
</dbReference>
<reference evidence="2 3" key="1">
    <citation type="journal article" date="2018" name="Genome Biol. Evol.">
        <title>Multiple Roots of Fruiting Body Formation in Amoebozoa.</title>
        <authorList>
            <person name="Hillmann F."/>
            <person name="Forbes G."/>
            <person name="Novohradska S."/>
            <person name="Ferling I."/>
            <person name="Riege K."/>
            <person name="Groth M."/>
            <person name="Westermann M."/>
            <person name="Marz M."/>
            <person name="Spaller T."/>
            <person name="Winckler T."/>
            <person name="Schaap P."/>
            <person name="Glockner G."/>
        </authorList>
    </citation>
    <scope>NUCLEOTIDE SEQUENCE [LARGE SCALE GENOMIC DNA]</scope>
    <source>
        <strain evidence="2 3">Jena</strain>
    </source>
</reference>
<evidence type="ECO:0000313" key="3">
    <source>
        <dbReference type="Proteomes" id="UP000241769"/>
    </source>
</evidence>
<evidence type="ECO:0000313" key="2">
    <source>
        <dbReference type="EMBL" id="PRP86291.1"/>
    </source>
</evidence>
<dbReference type="InterPro" id="IPR037176">
    <property type="entry name" value="Osmotin/thaumatin-like_sf"/>
</dbReference>
<comment type="caution">
    <text evidence="2">The sequence shown here is derived from an EMBL/GenBank/DDBJ whole genome shotgun (WGS) entry which is preliminary data.</text>
</comment>
<accession>A0A2P6NQQ9</accession>
<dbReference type="SUPFAM" id="SSF49870">
    <property type="entry name" value="Osmotin, thaumatin-like protein"/>
    <property type="match status" value="1"/>
</dbReference>
<feature type="chain" id="PRO_5015168786" evidence="1">
    <location>
        <begin position="21"/>
        <end position="139"/>
    </location>
</feature>
<protein>
    <submittedName>
        <fullName evidence="2">Uncharacterized protein</fullName>
    </submittedName>
</protein>